<feature type="domain" description="Enoyl reductase (ER)" evidence="7">
    <location>
        <begin position="23"/>
        <end position="368"/>
    </location>
</feature>
<dbReference type="PROSITE" id="PS00059">
    <property type="entry name" value="ADH_ZINC"/>
    <property type="match status" value="1"/>
</dbReference>
<dbReference type="InterPro" id="IPR036291">
    <property type="entry name" value="NAD(P)-bd_dom_sf"/>
</dbReference>
<organism evidence="8">
    <name type="scientific">marine metagenome</name>
    <dbReference type="NCBI Taxonomy" id="408172"/>
    <lineage>
        <taxon>unclassified sequences</taxon>
        <taxon>metagenomes</taxon>
        <taxon>ecological metagenomes</taxon>
    </lineage>
</organism>
<evidence type="ECO:0000313" key="8">
    <source>
        <dbReference type="EMBL" id="SVA52512.1"/>
    </source>
</evidence>
<evidence type="ECO:0000256" key="2">
    <source>
        <dbReference type="ARBA" id="ARBA00008072"/>
    </source>
</evidence>
<dbReference type="InterPro" id="IPR013149">
    <property type="entry name" value="ADH-like_C"/>
</dbReference>
<feature type="region of interest" description="Disordered" evidence="6">
    <location>
        <begin position="369"/>
        <end position="388"/>
    </location>
</feature>
<keyword evidence="5" id="KW-0560">Oxidoreductase</keyword>
<name>A0A381WJ84_9ZZZZ</name>
<dbReference type="SMART" id="SM00829">
    <property type="entry name" value="PKS_ER"/>
    <property type="match status" value="1"/>
</dbReference>
<dbReference type="SUPFAM" id="SSF51735">
    <property type="entry name" value="NAD(P)-binding Rossmann-fold domains"/>
    <property type="match status" value="1"/>
</dbReference>
<keyword evidence="3" id="KW-0479">Metal-binding</keyword>
<protein>
    <recommendedName>
        <fullName evidence="7">Enoyl reductase (ER) domain-containing protein</fullName>
    </recommendedName>
</protein>
<dbReference type="Pfam" id="PF08240">
    <property type="entry name" value="ADH_N"/>
    <property type="match status" value="1"/>
</dbReference>
<dbReference type="Gene3D" id="3.90.180.10">
    <property type="entry name" value="Medium-chain alcohol dehydrogenases, catalytic domain"/>
    <property type="match status" value="1"/>
</dbReference>
<keyword evidence="4" id="KW-0862">Zinc</keyword>
<evidence type="ECO:0000256" key="5">
    <source>
        <dbReference type="ARBA" id="ARBA00023002"/>
    </source>
</evidence>
<dbReference type="Gene3D" id="3.40.50.720">
    <property type="entry name" value="NAD(P)-binding Rossmann-like Domain"/>
    <property type="match status" value="1"/>
</dbReference>
<dbReference type="InterPro" id="IPR020843">
    <property type="entry name" value="ER"/>
</dbReference>
<dbReference type="InterPro" id="IPR013154">
    <property type="entry name" value="ADH-like_N"/>
</dbReference>
<accession>A0A381WJ84</accession>
<reference evidence="8" key="1">
    <citation type="submission" date="2018-05" db="EMBL/GenBank/DDBJ databases">
        <authorList>
            <person name="Lanie J.A."/>
            <person name="Ng W.-L."/>
            <person name="Kazmierczak K.M."/>
            <person name="Andrzejewski T.M."/>
            <person name="Davidsen T.M."/>
            <person name="Wayne K.J."/>
            <person name="Tettelin H."/>
            <person name="Glass J.I."/>
            <person name="Rusch D."/>
            <person name="Podicherti R."/>
            <person name="Tsui H.-C.T."/>
            <person name="Winkler M.E."/>
        </authorList>
    </citation>
    <scope>NUCLEOTIDE SEQUENCE</scope>
</reference>
<dbReference type="EMBL" id="UINC01011968">
    <property type="protein sequence ID" value="SVA52512.1"/>
    <property type="molecule type" value="Genomic_DNA"/>
</dbReference>
<evidence type="ECO:0000259" key="7">
    <source>
        <dbReference type="SMART" id="SM00829"/>
    </source>
</evidence>
<comment type="cofactor">
    <cofactor evidence="1">
        <name>Zn(2+)</name>
        <dbReference type="ChEBI" id="CHEBI:29105"/>
    </cofactor>
</comment>
<evidence type="ECO:0000256" key="1">
    <source>
        <dbReference type="ARBA" id="ARBA00001947"/>
    </source>
</evidence>
<dbReference type="PANTHER" id="PTHR43350:SF21">
    <property type="entry name" value="S-NITROSOMYCOTHIOL REDUCTASE MSCR"/>
    <property type="match status" value="1"/>
</dbReference>
<dbReference type="GO" id="GO:0016491">
    <property type="term" value="F:oxidoreductase activity"/>
    <property type="evidence" value="ECO:0007669"/>
    <property type="project" value="UniProtKB-KW"/>
</dbReference>
<dbReference type="AlphaFoldDB" id="A0A381WJ84"/>
<sequence>MLRAVSGATTIRAAVCRGVGEPQSIEQLLLAAPGPDEVRVRIDACAVCHSDLMYVDGGWATDFPLVMGHEAAGCVVEVGPGIDDIGVGNQVVVSLVRSCGECPDCRRGHHVTCSGDFGLDRHGPLTDGTGSPVAQGLNTGAFAEQVVVHRSQVVSYPADVPSTSASLLACGVLTGAGAVHNTARVQTGDVVVVVGCGGVGIGAIQGARLAGAEPIVAVDPLPDKRESALVLGASHAVDPVSGDVAAVLREATGGRLADHLFITTAAPSALSGAIELLAPMGALILVGMPPEGITFEIDPTMLAAANQRILGSKMGTVRLAHDIPRLIGHYQAGDFELDALVTTTHPLEDIDLAFDEVRRGEVLRTVILPNGHASPDHSTTGDEREADG</sequence>
<gene>
    <name evidence="8" type="ORF">METZ01_LOCUS105366</name>
</gene>
<comment type="similarity">
    <text evidence="2">Belongs to the zinc-containing alcohol dehydrogenase family.</text>
</comment>
<dbReference type="InterPro" id="IPR011032">
    <property type="entry name" value="GroES-like_sf"/>
</dbReference>
<feature type="compositionally biased region" description="Basic and acidic residues" evidence="6">
    <location>
        <begin position="379"/>
        <end position="388"/>
    </location>
</feature>
<dbReference type="InterPro" id="IPR002328">
    <property type="entry name" value="ADH_Zn_CS"/>
</dbReference>
<dbReference type="PANTHER" id="PTHR43350">
    <property type="entry name" value="NAD-DEPENDENT ALCOHOL DEHYDROGENASE"/>
    <property type="match status" value="1"/>
</dbReference>
<evidence type="ECO:0000256" key="3">
    <source>
        <dbReference type="ARBA" id="ARBA00022723"/>
    </source>
</evidence>
<proteinExistence type="inferred from homology"/>
<dbReference type="SUPFAM" id="SSF50129">
    <property type="entry name" value="GroES-like"/>
    <property type="match status" value="2"/>
</dbReference>
<evidence type="ECO:0000256" key="6">
    <source>
        <dbReference type="SAM" id="MobiDB-lite"/>
    </source>
</evidence>
<dbReference type="GO" id="GO:0008270">
    <property type="term" value="F:zinc ion binding"/>
    <property type="evidence" value="ECO:0007669"/>
    <property type="project" value="InterPro"/>
</dbReference>
<dbReference type="Pfam" id="PF00107">
    <property type="entry name" value="ADH_zinc_N"/>
    <property type="match status" value="1"/>
</dbReference>
<evidence type="ECO:0000256" key="4">
    <source>
        <dbReference type="ARBA" id="ARBA00022833"/>
    </source>
</evidence>